<evidence type="ECO:0000313" key="8">
    <source>
        <dbReference type="Proteomes" id="UP000444721"/>
    </source>
</evidence>
<feature type="region of interest" description="Disordered" evidence="5">
    <location>
        <begin position="773"/>
        <end position="821"/>
    </location>
</feature>
<proteinExistence type="predicted"/>
<feature type="region of interest" description="Disordered" evidence="5">
    <location>
        <begin position="60"/>
        <end position="89"/>
    </location>
</feature>
<organism evidence="7 8">
    <name type="scientific">Naegleria fowleri</name>
    <name type="common">Brain eating amoeba</name>
    <dbReference type="NCBI Taxonomy" id="5763"/>
    <lineage>
        <taxon>Eukaryota</taxon>
        <taxon>Discoba</taxon>
        <taxon>Heterolobosea</taxon>
        <taxon>Tetramitia</taxon>
        <taxon>Eutetramitia</taxon>
        <taxon>Vahlkampfiidae</taxon>
        <taxon>Naegleria</taxon>
    </lineage>
</organism>
<dbReference type="PANTHER" id="PTHR11850">
    <property type="entry name" value="HOMEOBOX PROTEIN TRANSCRIPTION FACTORS"/>
    <property type="match status" value="1"/>
</dbReference>
<keyword evidence="8" id="KW-1185">Reference proteome</keyword>
<feature type="compositionally biased region" description="Low complexity" evidence="5">
    <location>
        <begin position="808"/>
        <end position="821"/>
    </location>
</feature>
<dbReference type="GO" id="GO:0003677">
    <property type="term" value="F:DNA binding"/>
    <property type="evidence" value="ECO:0007669"/>
    <property type="project" value="UniProtKB-UniRule"/>
</dbReference>
<dbReference type="SMART" id="SM00389">
    <property type="entry name" value="HOX"/>
    <property type="match status" value="1"/>
</dbReference>
<dbReference type="InterPro" id="IPR050224">
    <property type="entry name" value="TALE_homeobox"/>
</dbReference>
<evidence type="ECO:0000256" key="3">
    <source>
        <dbReference type="ARBA" id="ARBA00023242"/>
    </source>
</evidence>
<evidence type="ECO:0000256" key="1">
    <source>
        <dbReference type="ARBA" id="ARBA00023125"/>
    </source>
</evidence>
<feature type="compositionally biased region" description="Low complexity" evidence="5">
    <location>
        <begin position="60"/>
        <end position="87"/>
    </location>
</feature>
<evidence type="ECO:0000256" key="4">
    <source>
        <dbReference type="PROSITE-ProRule" id="PRU00108"/>
    </source>
</evidence>
<feature type="compositionally biased region" description="Polar residues" evidence="5">
    <location>
        <begin position="781"/>
        <end position="798"/>
    </location>
</feature>
<dbReference type="VEuPathDB" id="AmoebaDB:NfTy_045170"/>
<comment type="caution">
    <text evidence="7">The sequence shown here is derived from an EMBL/GenBank/DDBJ whole genome shotgun (WGS) entry which is preliminary data.</text>
</comment>
<name>A0A6A5BJI4_NAEFO</name>
<feature type="region of interest" description="Disordered" evidence="5">
    <location>
        <begin position="160"/>
        <end position="290"/>
    </location>
</feature>
<feature type="compositionally biased region" description="Polar residues" evidence="5">
    <location>
        <begin position="360"/>
        <end position="385"/>
    </location>
</feature>
<dbReference type="SUPFAM" id="SSF46689">
    <property type="entry name" value="Homeodomain-like"/>
    <property type="match status" value="1"/>
</dbReference>
<dbReference type="AlphaFoldDB" id="A0A6A5BJI4"/>
<dbReference type="VEuPathDB" id="AmoebaDB:FDP41_005785"/>
<dbReference type="GO" id="GO:0005634">
    <property type="term" value="C:nucleus"/>
    <property type="evidence" value="ECO:0007669"/>
    <property type="project" value="UniProtKB-SubCell"/>
</dbReference>
<dbReference type="RefSeq" id="XP_044559745.1">
    <property type="nucleotide sequence ID" value="XM_044709347.1"/>
</dbReference>
<dbReference type="OrthoDB" id="10056939at2759"/>
<keyword evidence="3 4" id="KW-0539">Nucleus</keyword>
<dbReference type="GeneID" id="68113003"/>
<evidence type="ECO:0000256" key="2">
    <source>
        <dbReference type="ARBA" id="ARBA00023155"/>
    </source>
</evidence>
<protein>
    <recommendedName>
        <fullName evidence="6">Homeobox domain-containing protein</fullName>
    </recommendedName>
</protein>
<feature type="domain" description="Homeobox" evidence="6">
    <location>
        <begin position="703"/>
        <end position="766"/>
    </location>
</feature>
<keyword evidence="1 4" id="KW-0238">DNA-binding</keyword>
<evidence type="ECO:0000259" key="6">
    <source>
        <dbReference type="PROSITE" id="PS50071"/>
    </source>
</evidence>
<feature type="DNA-binding region" description="Homeobox" evidence="4">
    <location>
        <begin position="705"/>
        <end position="767"/>
    </location>
</feature>
<feature type="region of interest" description="Disordered" evidence="5">
    <location>
        <begin position="359"/>
        <end position="385"/>
    </location>
</feature>
<dbReference type="Pfam" id="PF05920">
    <property type="entry name" value="Homeobox_KN"/>
    <property type="match status" value="1"/>
</dbReference>
<dbReference type="GO" id="GO:0006355">
    <property type="term" value="P:regulation of DNA-templated transcription"/>
    <property type="evidence" value="ECO:0007669"/>
    <property type="project" value="InterPro"/>
</dbReference>
<dbReference type="VEuPathDB" id="AmoebaDB:NF0115120"/>
<evidence type="ECO:0000256" key="5">
    <source>
        <dbReference type="SAM" id="MobiDB-lite"/>
    </source>
</evidence>
<reference evidence="7 8" key="1">
    <citation type="journal article" date="2019" name="Sci. Rep.">
        <title>Nanopore sequencing improves the draft genome of the human pathogenic amoeba Naegleria fowleri.</title>
        <authorList>
            <person name="Liechti N."/>
            <person name="Schurch N."/>
            <person name="Bruggmann R."/>
            <person name="Wittwer M."/>
        </authorList>
    </citation>
    <scope>NUCLEOTIDE SEQUENCE [LARGE SCALE GENOMIC DNA]</scope>
    <source>
        <strain evidence="7 8">ATCC 30894</strain>
    </source>
</reference>
<dbReference type="InterPro" id="IPR001356">
    <property type="entry name" value="HD"/>
</dbReference>
<dbReference type="InterPro" id="IPR008422">
    <property type="entry name" value="KN_HD"/>
</dbReference>
<gene>
    <name evidence="7" type="ORF">FDP41_005785</name>
</gene>
<dbReference type="Gene3D" id="1.10.10.60">
    <property type="entry name" value="Homeodomain-like"/>
    <property type="match status" value="1"/>
</dbReference>
<dbReference type="OMA" id="CMETGLT"/>
<dbReference type="EMBL" id="VFQX01000048">
    <property type="protein sequence ID" value="KAF0975032.1"/>
    <property type="molecule type" value="Genomic_DNA"/>
</dbReference>
<dbReference type="CDD" id="cd00086">
    <property type="entry name" value="homeodomain"/>
    <property type="match status" value="1"/>
</dbReference>
<sequence>MTLPNKLNYDPKQIAIQRRYLLQQRCVQQQPPLLPPNGATTPGQPPTMLDIYGYPTTTTTTTTSTIGATPPSSTTTTTTTTTGQSPYPGGPNGTYLYGQSPYPGPPPTTTSQGVYAHPMAIHAQQQQQALLQPHQLPPGASIGPNGTIIMPNGMIMAPHHHHGTAMMGSPPPPAYVGAAGTQNMSGMSQQQQPPPLMASPSTSGKKSSSKKRKSQQQNASGSHSNETASQVNAASDLSPPPNSKKKKSKKKESSSANASAASTGDGTNESQSNNNNTTNPTPPAIPFGNSAIIKSPKMIKEEIQQINDMFGKAIDALIDRFNAVKIRSSNTALPGVTQNNLLLFKEEEKYKPKEEEIITTFPTPQPASSAQQDSDGEQNPSTSVAPSQAALFNTQQQTKLLQNYPVFISGKQNPQVIASMMPNEAGTNNGVSGLYEEEKNRKPFFYKDASEGEYILVEDIIEEIIDDLDSYFKRETLAHHLSEYSNNIFNLLKERLVSYIESNRESLTKFLLSADSMTFLGQYLAEKESFQHVTAQLRNIIDISVKKFEEKTKEEANTQIILSSGSTVDATDEAIDQFGSNDPLPQDYSKNVSLIEMTPKDILLVFLGKDTQNEKQEDVNTFLERFKELQKQYRIECGYIDDGMRKWQEAFERVLNNQSKFRIVTFEERHRCKKSLEARFSVMKQLLKDKYLTKVLSLQENTLLRSKRRGNLPRHATNVLKSWLFSHFLHPYPSESEKKDLCMETGLTLTQVNNWFINQRVRTWRPMLESMLEGEKDKTTSESTPQPSASSTRPASESGSKKRSKKNQQASSTQQSISQPIMQMSQQTVIMPNPGAQMMTPDMTGAAYPQHYTWSNATPQYMDYIDEDLKF</sequence>
<dbReference type="Proteomes" id="UP000444721">
    <property type="component" value="Unassembled WGS sequence"/>
</dbReference>
<evidence type="ECO:0000313" key="7">
    <source>
        <dbReference type="EMBL" id="KAF0975032.1"/>
    </source>
</evidence>
<dbReference type="PROSITE" id="PS50071">
    <property type="entry name" value="HOMEOBOX_2"/>
    <property type="match status" value="1"/>
</dbReference>
<accession>A0A6A5BJI4</accession>
<comment type="subcellular location">
    <subcellularLocation>
        <location evidence="4">Nucleus</location>
    </subcellularLocation>
</comment>
<dbReference type="InterPro" id="IPR009057">
    <property type="entry name" value="Homeodomain-like_sf"/>
</dbReference>
<feature type="compositionally biased region" description="Polar residues" evidence="5">
    <location>
        <begin position="215"/>
        <end position="235"/>
    </location>
</feature>
<keyword evidence="2 4" id="KW-0371">Homeobox</keyword>